<feature type="compositionally biased region" description="Basic residues" evidence="1">
    <location>
        <begin position="22"/>
        <end position="31"/>
    </location>
</feature>
<dbReference type="Proteomes" id="UP000289152">
    <property type="component" value="Unassembled WGS sequence"/>
</dbReference>
<protein>
    <submittedName>
        <fullName evidence="2">Uncharacterized protein</fullName>
    </submittedName>
</protein>
<reference evidence="2 3" key="1">
    <citation type="submission" date="2016-06" db="EMBL/GenBank/DDBJ databases">
        <title>Evolution of pathogenesis and genome organization in the Tremellales.</title>
        <authorList>
            <person name="Cuomo C."/>
            <person name="Litvintseva A."/>
            <person name="Heitman J."/>
            <person name="Chen Y."/>
            <person name="Sun S."/>
            <person name="Springer D."/>
            <person name="Dromer F."/>
            <person name="Young S."/>
            <person name="Zeng Q."/>
            <person name="Chapman S."/>
            <person name="Gujja S."/>
            <person name="Saif S."/>
            <person name="Birren B."/>
        </authorList>
    </citation>
    <scope>NUCLEOTIDE SEQUENCE [LARGE SCALE GENOMIC DNA]</scope>
    <source>
        <strain evidence="2 3">ATCC 28783</strain>
    </source>
</reference>
<evidence type="ECO:0000313" key="3">
    <source>
        <dbReference type="Proteomes" id="UP000289152"/>
    </source>
</evidence>
<evidence type="ECO:0000256" key="1">
    <source>
        <dbReference type="SAM" id="MobiDB-lite"/>
    </source>
</evidence>
<feature type="compositionally biased region" description="Pro residues" evidence="1">
    <location>
        <begin position="146"/>
        <end position="157"/>
    </location>
</feature>
<feature type="compositionally biased region" description="Pro residues" evidence="1">
    <location>
        <begin position="114"/>
        <end position="123"/>
    </location>
</feature>
<organism evidence="2 3">
    <name type="scientific">Tremella mesenterica</name>
    <name type="common">Jelly fungus</name>
    <dbReference type="NCBI Taxonomy" id="5217"/>
    <lineage>
        <taxon>Eukaryota</taxon>
        <taxon>Fungi</taxon>
        <taxon>Dikarya</taxon>
        <taxon>Basidiomycota</taxon>
        <taxon>Agaricomycotina</taxon>
        <taxon>Tremellomycetes</taxon>
        <taxon>Tremellales</taxon>
        <taxon>Tremellaceae</taxon>
        <taxon>Tremella</taxon>
    </lineage>
</organism>
<comment type="caution">
    <text evidence="2">The sequence shown here is derived from an EMBL/GenBank/DDBJ whole genome shotgun (WGS) entry which is preliminary data.</text>
</comment>
<feature type="compositionally biased region" description="Pro residues" evidence="1">
    <location>
        <begin position="130"/>
        <end position="139"/>
    </location>
</feature>
<sequence length="196" mass="19930">MGIVENVENLIHKAEDAIIKHHEQKHSHLHRPSNEPGSEGGVIDANRGNPFSVGGQGGVRGGSDGFHFPPESGNGQLHLGPGPVKLPPNQGENPLPMGPGPVKLPPHEGSAPMGPGPVKPPPTEGSLPMGPGPVKPPPTEGENPLPMGPGPVKPPPNQGETPIPLGPGPVIIPNEPTRPNNTPGSEGGETGGSKNM</sequence>
<proteinExistence type="predicted"/>
<accession>A0A4Q1BPP8</accession>
<name>A0A4Q1BPP8_TREME</name>
<dbReference type="VEuPathDB" id="FungiDB:TREMEDRAFT_65995"/>
<evidence type="ECO:0000313" key="2">
    <source>
        <dbReference type="EMBL" id="RXK39881.1"/>
    </source>
</evidence>
<feature type="compositionally biased region" description="Low complexity" evidence="1">
    <location>
        <begin position="158"/>
        <end position="173"/>
    </location>
</feature>
<feature type="compositionally biased region" description="Gly residues" evidence="1">
    <location>
        <begin position="185"/>
        <end position="196"/>
    </location>
</feature>
<keyword evidence="3" id="KW-1185">Reference proteome</keyword>
<gene>
    <name evidence="2" type="ORF">M231_02815</name>
</gene>
<dbReference type="STRING" id="5217.A0A4Q1BPP8"/>
<dbReference type="EMBL" id="SDIL01000025">
    <property type="protein sequence ID" value="RXK39881.1"/>
    <property type="molecule type" value="Genomic_DNA"/>
</dbReference>
<dbReference type="AlphaFoldDB" id="A0A4Q1BPP8"/>
<feature type="region of interest" description="Disordered" evidence="1">
    <location>
        <begin position="22"/>
        <end position="196"/>
    </location>
</feature>
<dbReference type="InParanoid" id="A0A4Q1BPP8"/>
<feature type="compositionally biased region" description="Gly residues" evidence="1">
    <location>
        <begin position="54"/>
        <end position="64"/>
    </location>
</feature>